<evidence type="ECO:0000313" key="4">
    <source>
        <dbReference type="Proteomes" id="UP001530400"/>
    </source>
</evidence>
<feature type="chain" id="PRO_5044847902" description="PDZ domain-containing protein" evidence="2">
    <location>
        <begin position="20"/>
        <end position="610"/>
    </location>
</feature>
<evidence type="ECO:0000313" key="3">
    <source>
        <dbReference type="EMBL" id="KAL3773710.1"/>
    </source>
</evidence>
<keyword evidence="1" id="KW-0812">Transmembrane</keyword>
<evidence type="ECO:0000256" key="2">
    <source>
        <dbReference type="SAM" id="SignalP"/>
    </source>
</evidence>
<keyword evidence="1" id="KW-0472">Membrane</keyword>
<dbReference type="EMBL" id="JALLPJ020001222">
    <property type="protein sequence ID" value="KAL3773710.1"/>
    <property type="molecule type" value="Genomic_DNA"/>
</dbReference>
<accession>A0ABD3NCF4</accession>
<dbReference type="InterPro" id="IPR036034">
    <property type="entry name" value="PDZ_sf"/>
</dbReference>
<sequence length="610" mass="67873">MKKNLCKLLTAISMSFAAATKVNLHEIENAQITRSFNPRSNIRDVGSNRVSFRGNATAANGTVASQETTNAEDSNEEDETSTAIVNNALSIGIADVVTKPPSDETTSTASSSRKDQISPFLSTTLLTTLSPIATSTLSTFNTQKQSSFGNAFIAFLEHVLLKQEVYDVKVLSVSIFDEELINMDSGEVEERGGRLLLTNGLQFNFARDDDYAYDDDDADDADTEVEASEYGDDDAMQQEEEMSDNNQNKEQWVYKSLRFGIVLSAEHVNQPSEVNYMSNEQFQNIILHISSKFHDHLLEYVKDADLYFRNVEKVDMGSYIGDGGLVDQEVEAVKNGILKRVENEIKSMEEGSLNTWSIVAMVLGGVAFVGLMFATVKVYKREKILQANRWRSQEIANSNANATNIKSLRVLYGKQPPFEDDYSFDPLGTNVVQEVSTTRQRPNAKEHIQRLYKGFTDRGYTDIPLNNSADEEIAFSKWPKVAPEAPSPLFPGAPPISVTKSTVSYTLDDERLTTENLLYNLPRQHVYAPPGKVGVAIDIQDGQPVVHKIRKGSPLEGLLQPQDIVVAIDDVDTNCMSASDVTHLMVKVSYYLCCFFLSILNIQMPWCMIC</sequence>
<dbReference type="AlphaFoldDB" id="A0ABD3NCF4"/>
<proteinExistence type="predicted"/>
<evidence type="ECO:0000256" key="1">
    <source>
        <dbReference type="SAM" id="Phobius"/>
    </source>
</evidence>
<protein>
    <recommendedName>
        <fullName evidence="5">PDZ domain-containing protein</fullName>
    </recommendedName>
</protein>
<gene>
    <name evidence="3" type="ORF">ACHAWO_009879</name>
</gene>
<feature type="signal peptide" evidence="2">
    <location>
        <begin position="1"/>
        <end position="19"/>
    </location>
</feature>
<dbReference type="Gene3D" id="2.30.42.10">
    <property type="match status" value="1"/>
</dbReference>
<feature type="transmembrane region" description="Helical" evidence="1">
    <location>
        <begin position="588"/>
        <end position="606"/>
    </location>
</feature>
<keyword evidence="2" id="KW-0732">Signal</keyword>
<keyword evidence="4" id="KW-1185">Reference proteome</keyword>
<organism evidence="3 4">
    <name type="scientific">Cyclotella atomus</name>
    <dbReference type="NCBI Taxonomy" id="382360"/>
    <lineage>
        <taxon>Eukaryota</taxon>
        <taxon>Sar</taxon>
        <taxon>Stramenopiles</taxon>
        <taxon>Ochrophyta</taxon>
        <taxon>Bacillariophyta</taxon>
        <taxon>Coscinodiscophyceae</taxon>
        <taxon>Thalassiosirophycidae</taxon>
        <taxon>Stephanodiscales</taxon>
        <taxon>Stephanodiscaceae</taxon>
        <taxon>Cyclotella</taxon>
    </lineage>
</organism>
<dbReference type="SUPFAM" id="SSF50156">
    <property type="entry name" value="PDZ domain-like"/>
    <property type="match status" value="1"/>
</dbReference>
<dbReference type="Proteomes" id="UP001530400">
    <property type="component" value="Unassembled WGS sequence"/>
</dbReference>
<feature type="transmembrane region" description="Helical" evidence="1">
    <location>
        <begin position="356"/>
        <end position="379"/>
    </location>
</feature>
<dbReference type="PANTHER" id="PTHR38909:SF1">
    <property type="entry name" value="G PROTEIN GAMMA DOMAIN-CONTAINING PROTEIN"/>
    <property type="match status" value="1"/>
</dbReference>
<evidence type="ECO:0008006" key="5">
    <source>
        <dbReference type="Google" id="ProtNLM"/>
    </source>
</evidence>
<dbReference type="PANTHER" id="PTHR38909">
    <property type="entry name" value="G PROTEIN GAMMA DOMAIN-CONTAINING PROTEIN"/>
    <property type="match status" value="1"/>
</dbReference>
<keyword evidence="1" id="KW-1133">Transmembrane helix</keyword>
<reference evidence="3 4" key="1">
    <citation type="submission" date="2024-10" db="EMBL/GenBank/DDBJ databases">
        <title>Updated reference genomes for cyclostephanoid diatoms.</title>
        <authorList>
            <person name="Roberts W.R."/>
            <person name="Alverson A.J."/>
        </authorList>
    </citation>
    <scope>NUCLEOTIDE SEQUENCE [LARGE SCALE GENOMIC DNA]</scope>
    <source>
        <strain evidence="3 4">AJA010-31</strain>
    </source>
</reference>
<comment type="caution">
    <text evidence="3">The sequence shown here is derived from an EMBL/GenBank/DDBJ whole genome shotgun (WGS) entry which is preliminary data.</text>
</comment>
<name>A0ABD3NCF4_9STRA</name>